<proteinExistence type="inferred from homology"/>
<dbReference type="PANTHER" id="PTHR33747">
    <property type="entry name" value="UPF0225 PROTEIN SCO1677"/>
    <property type="match status" value="1"/>
</dbReference>
<dbReference type="InterPro" id="IPR004027">
    <property type="entry name" value="SEC_C_motif"/>
</dbReference>
<evidence type="ECO:0000313" key="4">
    <source>
        <dbReference type="EMBL" id="MFC3680393.1"/>
    </source>
</evidence>
<feature type="domain" description="YchJ-like middle NTF2-like" evidence="3">
    <location>
        <begin position="35"/>
        <end position="125"/>
    </location>
</feature>
<dbReference type="Pfam" id="PF17775">
    <property type="entry name" value="YchJ_M-like"/>
    <property type="match status" value="1"/>
</dbReference>
<dbReference type="SUPFAM" id="SSF103642">
    <property type="entry name" value="Sec-C motif"/>
    <property type="match status" value="1"/>
</dbReference>
<comment type="similarity">
    <text evidence="1 2">Belongs to the UPF0225 family.</text>
</comment>
<reference evidence="5" key="1">
    <citation type="journal article" date="2019" name="Int. J. Syst. Evol. Microbiol.">
        <title>The Global Catalogue of Microorganisms (GCM) 10K type strain sequencing project: providing services to taxonomists for standard genome sequencing and annotation.</title>
        <authorList>
            <consortium name="The Broad Institute Genomics Platform"/>
            <consortium name="The Broad Institute Genome Sequencing Center for Infectious Disease"/>
            <person name="Wu L."/>
            <person name="Ma J."/>
        </authorList>
    </citation>
    <scope>NUCLEOTIDE SEQUENCE [LARGE SCALE GENOMIC DNA]</scope>
    <source>
        <strain evidence="5">KCTC 42424</strain>
    </source>
</reference>
<dbReference type="InterPro" id="IPR048469">
    <property type="entry name" value="YchJ-like_M"/>
</dbReference>
<evidence type="ECO:0000256" key="2">
    <source>
        <dbReference type="HAMAP-Rule" id="MF_00612"/>
    </source>
</evidence>
<dbReference type="PANTHER" id="PTHR33747:SF1">
    <property type="entry name" value="ADENYLATE CYCLASE-ASSOCIATED CAP C-TERMINAL DOMAIN-CONTAINING PROTEIN"/>
    <property type="match status" value="1"/>
</dbReference>
<accession>A0ABV7VTQ7</accession>
<organism evidence="4 5">
    <name type="scientific">Bacterioplanoides pacificum</name>
    <dbReference type="NCBI Taxonomy" id="1171596"/>
    <lineage>
        <taxon>Bacteria</taxon>
        <taxon>Pseudomonadati</taxon>
        <taxon>Pseudomonadota</taxon>
        <taxon>Gammaproteobacteria</taxon>
        <taxon>Oceanospirillales</taxon>
        <taxon>Oceanospirillaceae</taxon>
        <taxon>Bacterioplanoides</taxon>
    </lineage>
</organism>
<dbReference type="Gene3D" id="3.10.450.50">
    <property type="match status" value="1"/>
</dbReference>
<sequence>MATDIQTSELCPCGSAERYQDCCQPYHQGQEAPGPEALMRSRYSAFALQLADYLAHTWHPQTRPQQLQLEADTEWLRLQVLSSSQDAERGQVRFIATFREGNEWLQLSENSQFLLLQGRWYYLDGDARFTTLKPGRNDACVCGSTKKFKKCCG</sequence>
<evidence type="ECO:0000313" key="5">
    <source>
        <dbReference type="Proteomes" id="UP001595722"/>
    </source>
</evidence>
<dbReference type="NCBIfam" id="NF002449">
    <property type="entry name" value="PRK01617.1"/>
    <property type="match status" value="1"/>
</dbReference>
<dbReference type="Proteomes" id="UP001595722">
    <property type="component" value="Unassembled WGS sequence"/>
</dbReference>
<dbReference type="Pfam" id="PF02810">
    <property type="entry name" value="SEC-C"/>
    <property type="match status" value="2"/>
</dbReference>
<dbReference type="InterPro" id="IPR023006">
    <property type="entry name" value="YchJ-like"/>
</dbReference>
<dbReference type="EMBL" id="JBHRYB010000007">
    <property type="protein sequence ID" value="MFC3680393.1"/>
    <property type="molecule type" value="Genomic_DNA"/>
</dbReference>
<gene>
    <name evidence="4" type="ORF">ACFOMG_09820</name>
</gene>
<dbReference type="RefSeq" id="WP_376866343.1">
    <property type="nucleotide sequence ID" value="NZ_JBHRYB010000007.1"/>
</dbReference>
<comment type="caution">
    <text evidence="4">The sequence shown here is derived from an EMBL/GenBank/DDBJ whole genome shotgun (WGS) entry which is preliminary data.</text>
</comment>
<name>A0ABV7VTQ7_9GAMM</name>
<evidence type="ECO:0000259" key="3">
    <source>
        <dbReference type="Pfam" id="PF17775"/>
    </source>
</evidence>
<dbReference type="InterPro" id="IPR032710">
    <property type="entry name" value="NTF2-like_dom_sf"/>
</dbReference>
<dbReference type="SUPFAM" id="SSF54427">
    <property type="entry name" value="NTF2-like"/>
    <property type="match status" value="1"/>
</dbReference>
<protein>
    <recommendedName>
        <fullName evidence="2">UPF0225 protein ACFOMG_09820</fullName>
    </recommendedName>
</protein>
<dbReference type="HAMAP" id="MF_00612">
    <property type="entry name" value="UPF0225"/>
    <property type="match status" value="1"/>
</dbReference>
<evidence type="ECO:0000256" key="1">
    <source>
        <dbReference type="ARBA" id="ARBA00010839"/>
    </source>
</evidence>
<keyword evidence="5" id="KW-1185">Reference proteome</keyword>